<feature type="signal peptide" evidence="5">
    <location>
        <begin position="1"/>
        <end position="40"/>
    </location>
</feature>
<dbReference type="PROSITE" id="PS51470">
    <property type="entry name" value="FG_GAP"/>
    <property type="match status" value="3"/>
</dbReference>
<dbReference type="GO" id="GO:0016787">
    <property type="term" value="F:hydrolase activity"/>
    <property type="evidence" value="ECO:0007669"/>
    <property type="project" value="UniProtKB-KW"/>
</dbReference>
<reference evidence="6 7" key="1">
    <citation type="submission" date="2018-08" db="EMBL/GenBank/DDBJ databases">
        <authorList>
            <person name="Ferrada E.E."/>
            <person name="Latorre B.A."/>
        </authorList>
    </citation>
    <scope>NUCLEOTIDE SEQUENCE [LARGE SCALE GENOMIC DNA]</scope>
    <source>
        <strain evidence="6 7">VK-A60T</strain>
    </source>
</reference>
<accession>A0A385DK19</accession>
<evidence type="ECO:0000256" key="3">
    <source>
        <dbReference type="ARBA" id="ARBA00022801"/>
    </source>
</evidence>
<keyword evidence="1 5" id="KW-0732">Signal</keyword>
<dbReference type="Pfam" id="PF01839">
    <property type="entry name" value="FG-GAP"/>
    <property type="match status" value="3"/>
</dbReference>
<sequence>MIVPASPFRSWELLLLRSTAATAVLAALAAALVPGAPASAAVGAPYKGANTAAVQDDFDGDGYRDVAIGAPWAPYGKVEGAGAVVVLHGSASSVGPARYTYITQATAGVPGTPEAHDGFGQSVASADLDRDGYADLIVGTPREDAAGFESRGTVSVVWGGPGGLSGGAAVAPPPGYGEGREYCQFGREVAADDMDGDGAPEVSVASLCEAAAYSGPFTRDGKPVSRHLEGRLGGVRGVAMGDVDRDGRAERFWLLGSTKDDYRGPVRLDNGPPVPGNPLANAPVRLPLADGHRGRIGDVNGDGYGDLVTGIAEDPSMAGSPDAAHLGGEIQVLYGGPDGITADQRPTVIHQDSPGVPGAAERGDLFGASLSLGDADGDGITDVLVGVPGEAIGKLEWAGAAVLLRGAKGGLSGSGSVAYNQSTAGIPGAAEKDDAFGSTVHLADLTKDGRAEALVGVPAENSDGCVWAARGSASGPVTAGSVNHCGKSFGITGRGDHPKAHFGDALPGVHRAV</sequence>
<dbReference type="Proteomes" id="UP000259636">
    <property type="component" value="Chromosome"/>
</dbReference>
<evidence type="ECO:0000256" key="5">
    <source>
        <dbReference type="SAM" id="SignalP"/>
    </source>
</evidence>
<evidence type="ECO:0000313" key="6">
    <source>
        <dbReference type="EMBL" id="AXQ58666.1"/>
    </source>
</evidence>
<protein>
    <recommendedName>
        <fullName evidence="8">VCBS repeat-containing protein</fullName>
    </recommendedName>
</protein>
<gene>
    <name evidence="6" type="ORF">D0C37_31380</name>
</gene>
<name>A0A385DK19_9ACTN</name>
<dbReference type="InterPro" id="IPR013517">
    <property type="entry name" value="FG-GAP"/>
</dbReference>
<dbReference type="KEGG" id="sky:D0C37_31380"/>
<dbReference type="EMBL" id="CP031742">
    <property type="protein sequence ID" value="AXQ58666.1"/>
    <property type="molecule type" value="Genomic_DNA"/>
</dbReference>
<evidence type="ECO:0000256" key="4">
    <source>
        <dbReference type="ARBA" id="ARBA00023180"/>
    </source>
</evidence>
<proteinExistence type="predicted"/>
<feature type="chain" id="PRO_5017487028" description="VCBS repeat-containing protein" evidence="5">
    <location>
        <begin position="41"/>
        <end position="513"/>
    </location>
</feature>
<evidence type="ECO:0008006" key="8">
    <source>
        <dbReference type="Google" id="ProtNLM"/>
    </source>
</evidence>
<dbReference type="InterPro" id="IPR028994">
    <property type="entry name" value="Integrin_alpha_N"/>
</dbReference>
<keyword evidence="4" id="KW-0325">Glycoprotein</keyword>
<dbReference type="SUPFAM" id="SSF69318">
    <property type="entry name" value="Integrin alpha N-terminal domain"/>
    <property type="match status" value="1"/>
</dbReference>
<evidence type="ECO:0000256" key="2">
    <source>
        <dbReference type="ARBA" id="ARBA00022737"/>
    </source>
</evidence>
<keyword evidence="3" id="KW-0378">Hydrolase</keyword>
<dbReference type="PANTHER" id="PTHR23221:SF7">
    <property type="entry name" value="PHOSPHATIDYLINOSITOL-GLYCAN-SPECIFIC PHOSPHOLIPASE D"/>
    <property type="match status" value="1"/>
</dbReference>
<dbReference type="AlphaFoldDB" id="A0A385DK19"/>
<evidence type="ECO:0000313" key="7">
    <source>
        <dbReference type="Proteomes" id="UP000259636"/>
    </source>
</evidence>
<organism evidence="6 7">
    <name type="scientific">Streptomyces koyangensis</name>
    <dbReference type="NCBI Taxonomy" id="188770"/>
    <lineage>
        <taxon>Bacteria</taxon>
        <taxon>Bacillati</taxon>
        <taxon>Actinomycetota</taxon>
        <taxon>Actinomycetes</taxon>
        <taxon>Kitasatosporales</taxon>
        <taxon>Streptomycetaceae</taxon>
        <taxon>Streptomyces</taxon>
        <taxon>Streptomyces aurantiacus group</taxon>
    </lineage>
</organism>
<dbReference type="InterPro" id="IPR013519">
    <property type="entry name" value="Int_alpha_beta-p"/>
</dbReference>
<keyword evidence="2" id="KW-0677">Repeat</keyword>
<dbReference type="PANTHER" id="PTHR23221">
    <property type="entry name" value="GLYCOSYLPHOSPHATIDYLINOSITOL PHOSPHOLIPASE D"/>
    <property type="match status" value="1"/>
</dbReference>
<evidence type="ECO:0000256" key="1">
    <source>
        <dbReference type="ARBA" id="ARBA00022729"/>
    </source>
</evidence>
<dbReference type="SMART" id="SM00191">
    <property type="entry name" value="Int_alpha"/>
    <property type="match status" value="4"/>
</dbReference>
<dbReference type="Gene3D" id="2.130.10.130">
    <property type="entry name" value="Integrin alpha, N-terminal"/>
    <property type="match status" value="2"/>
</dbReference>